<accession>A0A0F9QZM6</accession>
<reference evidence="4" key="1">
    <citation type="journal article" date="2015" name="Nature">
        <title>Complex archaea that bridge the gap between prokaryotes and eukaryotes.</title>
        <authorList>
            <person name="Spang A."/>
            <person name="Saw J.H."/>
            <person name="Jorgensen S.L."/>
            <person name="Zaremba-Niedzwiedzka K."/>
            <person name="Martijn J."/>
            <person name="Lind A.E."/>
            <person name="van Eijk R."/>
            <person name="Schleper C."/>
            <person name="Guy L."/>
            <person name="Ettema T.J."/>
        </authorList>
    </citation>
    <scope>NUCLEOTIDE SEQUENCE</scope>
</reference>
<dbReference type="EMBL" id="LAZR01001587">
    <property type="protein sequence ID" value="KKN42352.1"/>
    <property type="molecule type" value="Genomic_DNA"/>
</dbReference>
<evidence type="ECO:0000313" key="4">
    <source>
        <dbReference type="EMBL" id="KKN42352.1"/>
    </source>
</evidence>
<dbReference type="InterPro" id="IPR006558">
    <property type="entry name" value="LamG-like"/>
</dbReference>
<keyword evidence="1" id="KW-0732">Signal</keyword>
<name>A0A0F9QZM6_9ZZZZ</name>
<gene>
    <name evidence="4" type="ORF">LCGC14_0714100</name>
</gene>
<protein>
    <recommendedName>
        <fullName evidence="3">LamG-like jellyroll fold domain-containing protein</fullName>
    </recommendedName>
</protein>
<dbReference type="InterPro" id="IPR013320">
    <property type="entry name" value="ConA-like_dom_sf"/>
</dbReference>
<dbReference type="Pfam" id="PF13385">
    <property type="entry name" value="Laminin_G_3"/>
    <property type="match status" value="1"/>
</dbReference>
<comment type="caution">
    <text evidence="4">The sequence shown here is derived from an EMBL/GenBank/DDBJ whole genome shotgun (WGS) entry which is preliminary data.</text>
</comment>
<keyword evidence="2" id="KW-1015">Disulfide bond</keyword>
<organism evidence="4">
    <name type="scientific">marine sediment metagenome</name>
    <dbReference type="NCBI Taxonomy" id="412755"/>
    <lineage>
        <taxon>unclassified sequences</taxon>
        <taxon>metagenomes</taxon>
        <taxon>ecological metagenomes</taxon>
    </lineage>
</organism>
<dbReference type="SMART" id="SM00560">
    <property type="entry name" value="LamGL"/>
    <property type="match status" value="1"/>
</dbReference>
<feature type="domain" description="LamG-like jellyroll fold" evidence="3">
    <location>
        <begin position="87"/>
        <end position="220"/>
    </location>
</feature>
<evidence type="ECO:0000256" key="2">
    <source>
        <dbReference type="ARBA" id="ARBA00023157"/>
    </source>
</evidence>
<evidence type="ECO:0000256" key="1">
    <source>
        <dbReference type="ARBA" id="ARBA00022729"/>
    </source>
</evidence>
<dbReference type="AlphaFoldDB" id="A0A0F9QZM6"/>
<evidence type="ECO:0000259" key="3">
    <source>
        <dbReference type="SMART" id="SM00560"/>
    </source>
</evidence>
<dbReference type="SUPFAM" id="SSF49899">
    <property type="entry name" value="Concanavalin A-like lectins/glucanases"/>
    <property type="match status" value="1"/>
</dbReference>
<proteinExistence type="predicted"/>
<sequence>MKRLLGILAFILLVAPPANAAFLDNLEAHFKLNTGALTTDSAGSNTLTNNNTVTEETGILDVAGQFTAATNEYLSIVDNASMSTGDIDFTIVVWVYQDSTGTVRSVASKGGTNQYEWHIDIDGSEKPFFQIYTPAGGNRGQATWGSGLSASTWHLIVAWHDAIANTVNIQVNNGTPVSAAATGPTDGTGSFFIGRLGDVSRWTDGRIDSFSFFKRVLTSQERTDLWNCDNALDHDFSATACNPRNVGIIIQ</sequence>
<dbReference type="Gene3D" id="2.60.120.200">
    <property type="match status" value="1"/>
</dbReference>